<proteinExistence type="predicted"/>
<reference evidence="1" key="1">
    <citation type="submission" date="2022-03" db="EMBL/GenBank/DDBJ databases">
        <authorList>
            <person name="Martin C."/>
        </authorList>
    </citation>
    <scope>NUCLEOTIDE SEQUENCE</scope>
</reference>
<protein>
    <submittedName>
        <fullName evidence="1">Uncharacterized protein</fullName>
    </submittedName>
</protein>
<evidence type="ECO:0000313" key="1">
    <source>
        <dbReference type="EMBL" id="CAH1796079.1"/>
    </source>
</evidence>
<dbReference type="EMBL" id="CAIIXF020000010">
    <property type="protein sequence ID" value="CAH1796079.1"/>
    <property type="molecule type" value="Genomic_DNA"/>
</dbReference>
<gene>
    <name evidence="1" type="ORF">OFUS_LOCUS20530</name>
</gene>
<keyword evidence="2" id="KW-1185">Reference proteome</keyword>
<dbReference type="Proteomes" id="UP000749559">
    <property type="component" value="Unassembled WGS sequence"/>
</dbReference>
<sequence length="196" mass="22991">MSDQLESFQLVEGVKFSIFKNDYGIYGDLIRERWSQKNLQMFDAHFWINKSLWRSLKDVENEIATAISTDSLDFHKTLVKQTLLKVYKRGDDVIVQLIKFMEKEKCYDYIKSLKLTLEAWNKMMSLKDQIDVHLGLKRKAGEVPTVTLYRIKCVHENGITDYGSWNTCLEYVQSEMKEKTSTTDRVDLEKECIPSP</sequence>
<accession>A0A8S4PWX2</accession>
<dbReference type="AlphaFoldDB" id="A0A8S4PWX2"/>
<name>A0A8S4PWX2_OWEFU</name>
<comment type="caution">
    <text evidence="1">The sequence shown here is derived from an EMBL/GenBank/DDBJ whole genome shotgun (WGS) entry which is preliminary data.</text>
</comment>
<evidence type="ECO:0000313" key="2">
    <source>
        <dbReference type="Proteomes" id="UP000749559"/>
    </source>
</evidence>
<organism evidence="1 2">
    <name type="scientific">Owenia fusiformis</name>
    <name type="common">Polychaete worm</name>
    <dbReference type="NCBI Taxonomy" id="6347"/>
    <lineage>
        <taxon>Eukaryota</taxon>
        <taxon>Metazoa</taxon>
        <taxon>Spiralia</taxon>
        <taxon>Lophotrochozoa</taxon>
        <taxon>Annelida</taxon>
        <taxon>Polychaeta</taxon>
        <taxon>Sedentaria</taxon>
        <taxon>Canalipalpata</taxon>
        <taxon>Sabellida</taxon>
        <taxon>Oweniida</taxon>
        <taxon>Oweniidae</taxon>
        <taxon>Owenia</taxon>
    </lineage>
</organism>